<proteinExistence type="predicted"/>
<reference evidence="3 4" key="1">
    <citation type="submission" date="2010-04" db="EMBL/GenBank/DDBJ databases">
        <authorList>
            <person name="Qin X."/>
            <person name="Bachman B."/>
            <person name="Battles P."/>
            <person name="Bell A."/>
            <person name="Bess C."/>
            <person name="Bickham C."/>
            <person name="Chaboub L."/>
            <person name="Chen D."/>
            <person name="Coyle M."/>
            <person name="Deiros D.R."/>
            <person name="Dinh H."/>
            <person name="Forbes L."/>
            <person name="Fowler G."/>
            <person name="Francisco L."/>
            <person name="Fu Q."/>
            <person name="Gubbala S."/>
            <person name="Hale W."/>
            <person name="Han Y."/>
            <person name="Hemphill L."/>
            <person name="Highlander S.K."/>
            <person name="Hirani K."/>
            <person name="Hogues M."/>
            <person name="Jackson L."/>
            <person name="Jakkamsetti A."/>
            <person name="Javaid M."/>
            <person name="Jiang H."/>
            <person name="Korchina V."/>
            <person name="Kovar C."/>
            <person name="Lara F."/>
            <person name="Lee S."/>
            <person name="Mata R."/>
            <person name="Mathew T."/>
            <person name="Moen C."/>
            <person name="Morales K."/>
            <person name="Munidasa M."/>
            <person name="Nazareth L."/>
            <person name="Ngo R."/>
            <person name="Nguyen L."/>
            <person name="Okwuonu G."/>
            <person name="Ongeri F."/>
            <person name="Patil S."/>
            <person name="Petrosino J."/>
            <person name="Pham C."/>
            <person name="Pham P."/>
            <person name="Pu L.-L."/>
            <person name="Puazo M."/>
            <person name="Raj R."/>
            <person name="Reid J."/>
            <person name="Rouhana J."/>
            <person name="Saada N."/>
            <person name="Shang Y."/>
            <person name="Simmons D."/>
            <person name="Thornton R."/>
            <person name="Warren J."/>
            <person name="Weissenberger G."/>
            <person name="Zhang J."/>
            <person name="Zhang L."/>
            <person name="Zhou C."/>
            <person name="Zhu D."/>
            <person name="Muzny D."/>
            <person name="Worley K."/>
            <person name="Gibbs R."/>
        </authorList>
    </citation>
    <scope>NUCLEOTIDE SEQUENCE [LARGE SCALE GENOMIC DNA]</scope>
    <source>
        <strain evidence="3 4">ATCC 49957</strain>
    </source>
</reference>
<protein>
    <recommendedName>
        <fullName evidence="2">RapZ C-terminal domain-containing protein</fullName>
    </recommendedName>
</protein>
<dbReference type="InterPro" id="IPR005337">
    <property type="entry name" value="RapZ-like"/>
</dbReference>
<dbReference type="EMBL" id="ADVL01000378">
    <property type="protein sequence ID" value="EFH11469.1"/>
    <property type="molecule type" value="Genomic_DNA"/>
</dbReference>
<dbReference type="PANTHER" id="PTHR30448:SF0">
    <property type="entry name" value="RNASE ADAPTER PROTEIN RAPZ"/>
    <property type="match status" value="1"/>
</dbReference>
<dbReference type="AlphaFoldDB" id="D5RMJ8"/>
<feature type="non-terminal residue" evidence="3">
    <location>
        <position position="1"/>
    </location>
</feature>
<gene>
    <name evidence="3" type="ORF">HMPREF0731_2309</name>
</gene>
<feature type="domain" description="RapZ C-terminal" evidence="2">
    <location>
        <begin position="48"/>
        <end position="167"/>
    </location>
</feature>
<dbReference type="HOGENOM" id="CLU_1351493_0_0_5"/>
<organism evidence="3 4">
    <name type="scientific">Pseudoroseomonas cervicalis ATCC 49957</name>
    <dbReference type="NCBI Taxonomy" id="525371"/>
    <lineage>
        <taxon>Bacteria</taxon>
        <taxon>Pseudomonadati</taxon>
        <taxon>Pseudomonadota</taxon>
        <taxon>Alphaproteobacteria</taxon>
        <taxon>Acetobacterales</taxon>
        <taxon>Roseomonadaceae</taxon>
        <taxon>Roseomonas</taxon>
    </lineage>
</organism>
<comment type="caution">
    <text evidence="3">The sequence shown here is derived from an EMBL/GenBank/DDBJ whole genome shotgun (WGS) entry which is preliminary data.</text>
</comment>
<dbReference type="RefSeq" id="WP_007006173.1">
    <property type="nucleotide sequence ID" value="NZ_GG770948.1"/>
</dbReference>
<dbReference type="GO" id="GO:0005524">
    <property type="term" value="F:ATP binding"/>
    <property type="evidence" value="ECO:0007669"/>
    <property type="project" value="InterPro"/>
</dbReference>
<evidence type="ECO:0000259" key="2">
    <source>
        <dbReference type="Pfam" id="PF22740"/>
    </source>
</evidence>
<evidence type="ECO:0000313" key="3">
    <source>
        <dbReference type="EMBL" id="EFH11469.1"/>
    </source>
</evidence>
<dbReference type="InterPro" id="IPR053931">
    <property type="entry name" value="RapZ_C"/>
</dbReference>
<feature type="region of interest" description="Disordered" evidence="1">
    <location>
        <begin position="171"/>
        <end position="202"/>
    </location>
</feature>
<dbReference type="Pfam" id="PF22740">
    <property type="entry name" value="PapZ_C"/>
    <property type="match status" value="1"/>
</dbReference>
<accession>D5RMJ8</accession>
<dbReference type="PANTHER" id="PTHR30448">
    <property type="entry name" value="RNASE ADAPTER PROTEIN RAPZ"/>
    <property type="match status" value="1"/>
</dbReference>
<evidence type="ECO:0000256" key="1">
    <source>
        <dbReference type="SAM" id="MobiDB-lite"/>
    </source>
</evidence>
<name>D5RMJ8_9PROT</name>
<sequence>DGIAREAALLDGLREAADAVIDTTELPLPELRRLVERRYRGGGGPAGMAVAVLSFGFPRGLPREADLVLDLRFLRNPHYDPALRPLTGRDAPVAAFIAADPDFGPFWQRMTALLDPLLPRYAAEGKKYLTVALGCTGGKHRSVLVAERLAAHLAAQGWPVDLRHRELALPEGSGGMAGRGARNGATAPFQQPGREAPSSCTF</sequence>
<keyword evidence="4" id="KW-1185">Reference proteome</keyword>
<dbReference type="Proteomes" id="UP000005324">
    <property type="component" value="Unassembled WGS sequence"/>
</dbReference>
<evidence type="ECO:0000313" key="4">
    <source>
        <dbReference type="Proteomes" id="UP000005324"/>
    </source>
</evidence>